<dbReference type="Pfam" id="PF00005">
    <property type="entry name" value="ABC_tran"/>
    <property type="match status" value="1"/>
</dbReference>
<evidence type="ECO:0000313" key="7">
    <source>
        <dbReference type="EMBL" id="KAA1395470.1"/>
    </source>
</evidence>
<name>A0A5M4FC47_9ACTN</name>
<dbReference type="InterPro" id="IPR050763">
    <property type="entry name" value="ABC_transporter_ATP-binding"/>
</dbReference>
<dbReference type="AlphaFoldDB" id="A0A5M4FC47"/>
<dbReference type="RefSeq" id="WP_149690135.1">
    <property type="nucleotide sequence ID" value="NZ_SDPQ02000003.1"/>
</dbReference>
<dbReference type="Proteomes" id="UP000380867">
    <property type="component" value="Unassembled WGS sequence"/>
</dbReference>
<gene>
    <name evidence="7" type="ORF">ESP70_015040</name>
</gene>
<evidence type="ECO:0000256" key="5">
    <source>
        <dbReference type="ARBA" id="ARBA00023251"/>
    </source>
</evidence>
<dbReference type="PROSITE" id="PS50893">
    <property type="entry name" value="ABC_TRANSPORTER_2"/>
    <property type="match status" value="1"/>
</dbReference>
<accession>A0A5M4FC47</accession>
<dbReference type="InterPro" id="IPR003593">
    <property type="entry name" value="AAA+_ATPase"/>
</dbReference>
<dbReference type="InterPro" id="IPR003439">
    <property type="entry name" value="ABC_transporter-like_ATP-bd"/>
</dbReference>
<evidence type="ECO:0000259" key="6">
    <source>
        <dbReference type="PROSITE" id="PS50893"/>
    </source>
</evidence>
<comment type="subcellular location">
    <subcellularLocation>
        <location evidence="1">Cell membrane</location>
        <topology evidence="1">Peripheral membrane protein</topology>
    </subcellularLocation>
</comment>
<evidence type="ECO:0000256" key="1">
    <source>
        <dbReference type="ARBA" id="ARBA00004202"/>
    </source>
</evidence>
<sequence>MSIIQIRGLRMTYGTKVAVDGLDLDVAEGEILGILGPNGAGKTTTVECIAGLRRPGEGSVQVASLDPYVDRTAITPLMGVQLQQAGLQAKLTVREALELYASFYDHPRDGLELAERLGLSESIDVRYAKLSGGQQQRLAIALALIGRPRIALLDELSTGLDPRSRRDVWGLVEEAREGGATVILVTHLMEEAHRLCDRLALIDHGRITAIDSPEGLVARSAAPTIMAFTPSQPVDTGALWDLTGVTDVRQHGERIELAGDDDSVTAALGWLARHDVRVGRLRVTESTLDDAYLDLTGDPVLTEEN</sequence>
<dbReference type="GO" id="GO:0005524">
    <property type="term" value="F:ATP binding"/>
    <property type="evidence" value="ECO:0007669"/>
    <property type="project" value="UniProtKB-KW"/>
</dbReference>
<keyword evidence="8" id="KW-1185">Reference proteome</keyword>
<dbReference type="PROSITE" id="PS00211">
    <property type="entry name" value="ABC_TRANSPORTER_1"/>
    <property type="match status" value="1"/>
</dbReference>
<organism evidence="7 8">
    <name type="scientific">Aeromicrobium ginsengisoli</name>
    <dbReference type="NCBI Taxonomy" id="363867"/>
    <lineage>
        <taxon>Bacteria</taxon>
        <taxon>Bacillati</taxon>
        <taxon>Actinomycetota</taxon>
        <taxon>Actinomycetes</taxon>
        <taxon>Propionibacteriales</taxon>
        <taxon>Nocardioidaceae</taxon>
        <taxon>Aeromicrobium</taxon>
    </lineage>
</organism>
<keyword evidence="3" id="KW-0547">Nucleotide-binding</keyword>
<dbReference type="GO" id="GO:0005886">
    <property type="term" value="C:plasma membrane"/>
    <property type="evidence" value="ECO:0007669"/>
    <property type="project" value="UniProtKB-SubCell"/>
</dbReference>
<keyword evidence="4 7" id="KW-0067">ATP-binding</keyword>
<dbReference type="EMBL" id="SDPQ02000003">
    <property type="protein sequence ID" value="KAA1395470.1"/>
    <property type="molecule type" value="Genomic_DNA"/>
</dbReference>
<dbReference type="InterPro" id="IPR027417">
    <property type="entry name" value="P-loop_NTPase"/>
</dbReference>
<reference evidence="7" key="1">
    <citation type="submission" date="2019-09" db="EMBL/GenBank/DDBJ databases">
        <authorList>
            <person name="Li J."/>
        </authorList>
    </citation>
    <scope>NUCLEOTIDE SEQUENCE [LARGE SCALE GENOMIC DNA]</scope>
    <source>
        <strain evidence="7">JCM 14732</strain>
    </source>
</reference>
<dbReference type="GO" id="GO:0016887">
    <property type="term" value="F:ATP hydrolysis activity"/>
    <property type="evidence" value="ECO:0007669"/>
    <property type="project" value="InterPro"/>
</dbReference>
<dbReference type="CDD" id="cd03230">
    <property type="entry name" value="ABC_DR_subfamily_A"/>
    <property type="match status" value="1"/>
</dbReference>
<evidence type="ECO:0000256" key="4">
    <source>
        <dbReference type="ARBA" id="ARBA00022840"/>
    </source>
</evidence>
<evidence type="ECO:0000256" key="3">
    <source>
        <dbReference type="ARBA" id="ARBA00022741"/>
    </source>
</evidence>
<dbReference type="InterPro" id="IPR017871">
    <property type="entry name" value="ABC_transporter-like_CS"/>
</dbReference>
<dbReference type="SMART" id="SM00382">
    <property type="entry name" value="AAA"/>
    <property type="match status" value="1"/>
</dbReference>
<dbReference type="PANTHER" id="PTHR42711:SF16">
    <property type="entry name" value="ABC TRANSPORTER ATP-BINDING PROTEIN"/>
    <property type="match status" value="1"/>
</dbReference>
<proteinExistence type="predicted"/>
<dbReference type="SUPFAM" id="SSF52540">
    <property type="entry name" value="P-loop containing nucleoside triphosphate hydrolases"/>
    <property type="match status" value="1"/>
</dbReference>
<dbReference type="GO" id="GO:0046677">
    <property type="term" value="P:response to antibiotic"/>
    <property type="evidence" value="ECO:0007669"/>
    <property type="project" value="UniProtKB-KW"/>
</dbReference>
<keyword evidence="5" id="KW-0046">Antibiotic resistance</keyword>
<evidence type="ECO:0000313" key="8">
    <source>
        <dbReference type="Proteomes" id="UP000380867"/>
    </source>
</evidence>
<comment type="caution">
    <text evidence="7">The sequence shown here is derived from an EMBL/GenBank/DDBJ whole genome shotgun (WGS) entry which is preliminary data.</text>
</comment>
<feature type="domain" description="ABC transporter" evidence="6">
    <location>
        <begin position="4"/>
        <end position="229"/>
    </location>
</feature>
<evidence type="ECO:0000256" key="2">
    <source>
        <dbReference type="ARBA" id="ARBA00022448"/>
    </source>
</evidence>
<dbReference type="OrthoDB" id="5193808at2"/>
<keyword evidence="2" id="KW-0813">Transport</keyword>
<dbReference type="PANTHER" id="PTHR42711">
    <property type="entry name" value="ABC TRANSPORTER ATP-BINDING PROTEIN"/>
    <property type="match status" value="1"/>
</dbReference>
<dbReference type="Gene3D" id="3.40.50.300">
    <property type="entry name" value="P-loop containing nucleotide triphosphate hydrolases"/>
    <property type="match status" value="1"/>
</dbReference>
<protein>
    <submittedName>
        <fullName evidence="7">ABC transporter ATP-binding protein</fullName>
    </submittedName>
</protein>